<organism evidence="1 2">
    <name type="scientific">Diphasiastrum complanatum</name>
    <name type="common">Issler's clubmoss</name>
    <name type="synonym">Lycopodium complanatum</name>
    <dbReference type="NCBI Taxonomy" id="34168"/>
    <lineage>
        <taxon>Eukaryota</taxon>
        <taxon>Viridiplantae</taxon>
        <taxon>Streptophyta</taxon>
        <taxon>Embryophyta</taxon>
        <taxon>Tracheophyta</taxon>
        <taxon>Lycopodiopsida</taxon>
        <taxon>Lycopodiales</taxon>
        <taxon>Lycopodiaceae</taxon>
        <taxon>Lycopodioideae</taxon>
        <taxon>Diphasiastrum</taxon>
    </lineage>
</organism>
<name>A0ACC2EPL4_DIPCM</name>
<proteinExistence type="predicted"/>
<accession>A0ACC2EPL4</accession>
<sequence>MRQRERRSQHPFKFNTILRSFLHHFPCDSLLIFWKGIHSIFNTLFGGYFGSHKDISIQTNGPIPCPLRQQDSSSRALLGGGFYAISTSIACWILDSICCIPLFGGSLYLFACWIFV</sequence>
<dbReference type="Proteomes" id="UP001162992">
    <property type="component" value="Chromosome 1"/>
</dbReference>
<reference evidence="2" key="1">
    <citation type="journal article" date="2024" name="Proc. Natl. Acad. Sci. U.S.A.">
        <title>Extraordinary preservation of gene collinearity over three hundred million years revealed in homosporous lycophytes.</title>
        <authorList>
            <person name="Li C."/>
            <person name="Wickell D."/>
            <person name="Kuo L.Y."/>
            <person name="Chen X."/>
            <person name="Nie B."/>
            <person name="Liao X."/>
            <person name="Peng D."/>
            <person name="Ji J."/>
            <person name="Jenkins J."/>
            <person name="Williams M."/>
            <person name="Shu S."/>
            <person name="Plott C."/>
            <person name="Barry K."/>
            <person name="Rajasekar S."/>
            <person name="Grimwood J."/>
            <person name="Han X."/>
            <person name="Sun S."/>
            <person name="Hou Z."/>
            <person name="He W."/>
            <person name="Dai G."/>
            <person name="Sun C."/>
            <person name="Schmutz J."/>
            <person name="Leebens-Mack J.H."/>
            <person name="Li F.W."/>
            <person name="Wang L."/>
        </authorList>
    </citation>
    <scope>NUCLEOTIDE SEQUENCE [LARGE SCALE GENOMIC DNA]</scope>
    <source>
        <strain evidence="2">cv. PW_Plant_1</strain>
    </source>
</reference>
<dbReference type="EMBL" id="CM055092">
    <property type="protein sequence ID" value="KAJ7568413.1"/>
    <property type="molecule type" value="Genomic_DNA"/>
</dbReference>
<keyword evidence="2" id="KW-1185">Reference proteome</keyword>
<comment type="caution">
    <text evidence="1">The sequence shown here is derived from an EMBL/GenBank/DDBJ whole genome shotgun (WGS) entry which is preliminary data.</text>
</comment>
<evidence type="ECO:0000313" key="2">
    <source>
        <dbReference type="Proteomes" id="UP001162992"/>
    </source>
</evidence>
<protein>
    <submittedName>
        <fullName evidence="1">Uncharacterized protein</fullName>
    </submittedName>
</protein>
<evidence type="ECO:0000313" key="1">
    <source>
        <dbReference type="EMBL" id="KAJ7568413.1"/>
    </source>
</evidence>
<gene>
    <name evidence="1" type="ORF">O6H91_01G031700</name>
</gene>